<dbReference type="EMBL" id="CP000529">
    <property type="protein sequence ID" value="ABM39232.1"/>
    <property type="molecule type" value="Genomic_DNA"/>
</dbReference>
<protein>
    <submittedName>
        <fullName evidence="1">Uncharacterized protein</fullName>
    </submittedName>
</protein>
<gene>
    <name evidence="1" type="ordered locus">Pnap_3936</name>
</gene>
<dbReference type="HOGENOM" id="CLU_2509884_0_0_4"/>
<dbReference type="KEGG" id="pna:Pnap_3936"/>
<proteinExistence type="predicted"/>
<keyword evidence="2" id="KW-1185">Reference proteome</keyword>
<sequence length="85" mass="9314">MTQPYDEDPELAAIEAKTVKADSILDKMTPKPKAFARWVVLGYAWDDAIAIDASLIGYCMSEPSSQDQKLLEAAVGVARLVRSKN</sequence>
<dbReference type="RefSeq" id="WP_011803298.1">
    <property type="nucleotide sequence ID" value="NC_008781.1"/>
</dbReference>
<accession>A1VUA4</accession>
<reference evidence="2" key="1">
    <citation type="journal article" date="2009" name="Environ. Microbiol.">
        <title>The genome of Polaromonas naphthalenivorans strain CJ2, isolated from coal tar-contaminated sediment, reveals physiological and metabolic versatility and evolution through extensive horizontal gene transfer.</title>
        <authorList>
            <person name="Yagi J.M."/>
            <person name="Sims D."/>
            <person name="Brettin T."/>
            <person name="Bruce D."/>
            <person name="Madsen E.L."/>
        </authorList>
    </citation>
    <scope>NUCLEOTIDE SEQUENCE [LARGE SCALE GENOMIC DNA]</scope>
    <source>
        <strain evidence="2">CJ2</strain>
    </source>
</reference>
<organism evidence="1 2">
    <name type="scientific">Polaromonas naphthalenivorans (strain CJ2)</name>
    <dbReference type="NCBI Taxonomy" id="365044"/>
    <lineage>
        <taxon>Bacteria</taxon>
        <taxon>Pseudomonadati</taxon>
        <taxon>Pseudomonadota</taxon>
        <taxon>Betaproteobacteria</taxon>
        <taxon>Burkholderiales</taxon>
        <taxon>Comamonadaceae</taxon>
        <taxon>Polaromonas</taxon>
    </lineage>
</organism>
<dbReference type="Proteomes" id="UP000000644">
    <property type="component" value="Chromosome"/>
</dbReference>
<evidence type="ECO:0000313" key="2">
    <source>
        <dbReference type="Proteomes" id="UP000000644"/>
    </source>
</evidence>
<name>A1VUA4_POLNA</name>
<evidence type="ECO:0000313" key="1">
    <source>
        <dbReference type="EMBL" id="ABM39232.1"/>
    </source>
</evidence>
<dbReference type="AlphaFoldDB" id="A1VUA4"/>